<keyword evidence="8 14" id="KW-0064">Aspartyl protease</keyword>
<dbReference type="GO" id="GO:0000324">
    <property type="term" value="C:fungal-type vacuole"/>
    <property type="evidence" value="ECO:0007669"/>
    <property type="project" value="EnsemblFungi"/>
</dbReference>
<dbReference type="InterPro" id="IPR033121">
    <property type="entry name" value="PEPTIDASE_A1"/>
</dbReference>
<dbReference type="FunFam" id="2.40.70.10:FF:000036">
    <property type="entry name" value="Vacuolar aspartic protease"/>
    <property type="match status" value="1"/>
</dbReference>
<dbReference type="FunFam" id="2.40.70.10:FF:000002">
    <property type="entry name" value="Vacuolar aspartic proteinase"/>
    <property type="match status" value="1"/>
</dbReference>
<reference evidence="17" key="1">
    <citation type="submission" date="2014-09" db="EMBL/GenBank/DDBJ databases">
        <title>Draft genome sequence of an oleaginous Mucoromycotina fungus Mucor ambiguus NBRC6742.</title>
        <authorList>
            <person name="Takeda I."/>
            <person name="Yamane N."/>
            <person name="Morita T."/>
            <person name="Tamano K."/>
            <person name="Machida M."/>
            <person name="Baker S."/>
            <person name="Koike H."/>
        </authorList>
    </citation>
    <scope>NUCLEOTIDE SEQUENCE</scope>
    <source>
        <strain evidence="17">NBRC 6742</strain>
    </source>
</reference>
<evidence type="ECO:0000313" key="18">
    <source>
        <dbReference type="Proteomes" id="UP000053815"/>
    </source>
</evidence>
<evidence type="ECO:0000256" key="13">
    <source>
        <dbReference type="PIRSR" id="PIRSR601461-2"/>
    </source>
</evidence>
<dbReference type="EC" id="3.4.23.21" evidence="4"/>
<keyword evidence="9 14" id="KW-0378">Hydrolase</keyword>
<accession>A0A0C9MLS8</accession>
<dbReference type="PROSITE" id="PS00141">
    <property type="entry name" value="ASP_PROTEASE"/>
    <property type="match status" value="2"/>
</dbReference>
<evidence type="ECO:0000256" key="10">
    <source>
        <dbReference type="ARBA" id="ARBA00023157"/>
    </source>
</evidence>
<evidence type="ECO:0000313" key="17">
    <source>
        <dbReference type="EMBL" id="GAN02773.1"/>
    </source>
</evidence>
<proteinExistence type="inferred from homology"/>
<evidence type="ECO:0000256" key="11">
    <source>
        <dbReference type="ARBA" id="ARBA00023180"/>
    </source>
</evidence>
<dbReference type="STRING" id="91626.A0A0C9MLS8"/>
<evidence type="ECO:0000256" key="1">
    <source>
        <dbReference type="ARBA" id="ARBA00001130"/>
    </source>
</evidence>
<evidence type="ECO:0000256" key="2">
    <source>
        <dbReference type="ARBA" id="ARBA00004116"/>
    </source>
</evidence>
<dbReference type="GO" id="GO:0004190">
    <property type="term" value="F:aspartic-type endopeptidase activity"/>
    <property type="evidence" value="ECO:0007669"/>
    <property type="project" value="UniProtKB-KW"/>
</dbReference>
<dbReference type="OrthoDB" id="771136at2759"/>
<feature type="disulfide bond" evidence="13">
    <location>
        <begin position="326"/>
        <end position="359"/>
    </location>
</feature>
<dbReference type="AlphaFoldDB" id="A0A0C9MLS8"/>
<dbReference type="PRINTS" id="PR00792">
    <property type="entry name" value="PEPSIN"/>
</dbReference>
<dbReference type="PANTHER" id="PTHR47966:SF51">
    <property type="entry name" value="BETA-SITE APP-CLEAVING ENZYME, ISOFORM A-RELATED"/>
    <property type="match status" value="1"/>
</dbReference>
<dbReference type="Gene3D" id="2.40.70.10">
    <property type="entry name" value="Acid Proteases"/>
    <property type="match status" value="2"/>
</dbReference>
<sequence length="440" mass="48577">MKIFALSAIVATVLATVSEAAVSRIAIKKVDESPTEKLQRYAHTGEYLTQKYFGASRYQDKSVTPFQVKPDGSVEHGVPISNYMNAQYYGDIELGTPPQTFSVVFDTGSSNLWVPSTHCNSIACFMHRRYDSTQSETYRENGTEFAIQYGTGSLEGFISGDDLHVGGIKIENQGFAESVKEPGFTFALAKFDGIFGLGYDTISVQHTVPPFYHMVNKDLVDEQLFSFWLNDINKGDSDNGGELVFGGVDPDHFHGNITWSDVRRKGYWEITLEDIKFAGESIELDPVGAAIDTGSSLLIAPTTIADLINHELGAEKNWAGQYIVDCAKIPDLPEFCFVFSGKDFCLAAEDYILNVQNQCISGFMGMDIPEPAGPLWIVGDVFLRKFYSVYDLGNNRVGLAKSKAITIGCFGTASITTKSKHYHKGSDKKCHEDDKDYSDD</sequence>
<comment type="similarity">
    <text evidence="3 14">Belongs to the peptidase A1 family.</text>
</comment>
<feature type="domain" description="Peptidase A1" evidence="16">
    <location>
        <begin position="88"/>
        <end position="400"/>
    </location>
</feature>
<dbReference type="GO" id="GO:0097718">
    <property type="term" value="F:disordered domain specific binding"/>
    <property type="evidence" value="ECO:0007669"/>
    <property type="project" value="EnsemblFungi"/>
</dbReference>
<dbReference type="GO" id="GO:0032991">
    <property type="term" value="C:protein-containing complex"/>
    <property type="evidence" value="ECO:0007669"/>
    <property type="project" value="EnsemblFungi"/>
</dbReference>
<evidence type="ECO:0000256" key="4">
    <source>
        <dbReference type="ARBA" id="ARBA00013205"/>
    </source>
</evidence>
<keyword evidence="7 15" id="KW-0732">Signal</keyword>
<dbReference type="PROSITE" id="PS51767">
    <property type="entry name" value="PEPTIDASE_A1"/>
    <property type="match status" value="1"/>
</dbReference>
<dbReference type="EMBL" id="DF836317">
    <property type="protein sequence ID" value="GAN02773.1"/>
    <property type="molecule type" value="Genomic_DNA"/>
</dbReference>
<evidence type="ECO:0000256" key="9">
    <source>
        <dbReference type="ARBA" id="ARBA00022801"/>
    </source>
</evidence>
<feature type="chain" id="PRO_5012339242" description="rhizopuspepsin" evidence="15">
    <location>
        <begin position="16"/>
        <end position="440"/>
    </location>
</feature>
<evidence type="ECO:0000256" key="5">
    <source>
        <dbReference type="ARBA" id="ARBA00022554"/>
    </source>
</evidence>
<evidence type="ECO:0000256" key="3">
    <source>
        <dbReference type="ARBA" id="ARBA00007447"/>
    </source>
</evidence>
<dbReference type="Pfam" id="PF00026">
    <property type="entry name" value="Asp"/>
    <property type="match status" value="1"/>
</dbReference>
<dbReference type="InterPro" id="IPR001461">
    <property type="entry name" value="Aspartic_peptidase_A1"/>
</dbReference>
<feature type="signal peptide" evidence="15">
    <location>
        <begin position="1"/>
        <end position="15"/>
    </location>
</feature>
<dbReference type="SUPFAM" id="SSF50630">
    <property type="entry name" value="Acid proteases"/>
    <property type="match status" value="1"/>
</dbReference>
<dbReference type="Proteomes" id="UP000053815">
    <property type="component" value="Unassembled WGS sequence"/>
</dbReference>
<dbReference type="GO" id="GO:0016237">
    <property type="term" value="P:microautophagy"/>
    <property type="evidence" value="ECO:0007669"/>
    <property type="project" value="EnsemblFungi"/>
</dbReference>
<feature type="active site" evidence="12">
    <location>
        <position position="106"/>
    </location>
</feature>
<comment type="subcellular location">
    <subcellularLocation>
        <location evidence="2">Vacuole</location>
    </subcellularLocation>
</comment>
<protein>
    <recommendedName>
        <fullName evidence="4">rhizopuspepsin</fullName>
        <ecNumber evidence="4">3.4.23.21</ecNumber>
    </recommendedName>
</protein>
<feature type="active site" evidence="12">
    <location>
        <position position="292"/>
    </location>
</feature>
<dbReference type="InterPro" id="IPR001969">
    <property type="entry name" value="Aspartic_peptidase_AS"/>
</dbReference>
<evidence type="ECO:0000256" key="12">
    <source>
        <dbReference type="PIRSR" id="PIRSR601461-1"/>
    </source>
</evidence>
<keyword evidence="5" id="KW-0926">Vacuole</keyword>
<dbReference type="GO" id="GO:0070492">
    <property type="term" value="F:oligosaccharide binding"/>
    <property type="evidence" value="ECO:0007669"/>
    <property type="project" value="EnsemblFungi"/>
</dbReference>
<comment type="catalytic activity">
    <reaction evidence="1">
        <text>Hydrolysis of proteins with broad specificity similar to that of pepsin A, preferring hydrophobic residues at P1 and P1'. Clots milk and activates trypsinogen. Does not cleave 4-Gln-|-His-5, but does cleave 10-His-|-Leu-11 and 12-Val-|-Glu-13 in B chain of insulin.</text>
        <dbReference type="EC" id="3.4.23.21"/>
    </reaction>
</comment>
<evidence type="ECO:0000256" key="6">
    <source>
        <dbReference type="ARBA" id="ARBA00022670"/>
    </source>
</evidence>
<evidence type="ECO:0000259" key="16">
    <source>
        <dbReference type="PROSITE" id="PS51767"/>
    </source>
</evidence>
<evidence type="ECO:0000256" key="14">
    <source>
        <dbReference type="RuleBase" id="RU000454"/>
    </source>
</evidence>
<organism evidence="17">
    <name type="scientific">Mucor ambiguus</name>
    <dbReference type="NCBI Taxonomy" id="91626"/>
    <lineage>
        <taxon>Eukaryota</taxon>
        <taxon>Fungi</taxon>
        <taxon>Fungi incertae sedis</taxon>
        <taxon>Mucoromycota</taxon>
        <taxon>Mucoromycotina</taxon>
        <taxon>Mucoromycetes</taxon>
        <taxon>Mucorales</taxon>
        <taxon>Mucorineae</taxon>
        <taxon>Mucoraceae</taxon>
        <taxon>Mucor</taxon>
    </lineage>
</organism>
<keyword evidence="18" id="KW-1185">Reference proteome</keyword>
<dbReference type="GO" id="GO:0051603">
    <property type="term" value="P:proteolysis involved in protein catabolic process"/>
    <property type="evidence" value="ECO:0007669"/>
    <property type="project" value="EnsemblFungi"/>
</dbReference>
<dbReference type="GO" id="GO:0000425">
    <property type="term" value="P:pexophagy"/>
    <property type="evidence" value="ECO:0007669"/>
    <property type="project" value="EnsemblFungi"/>
</dbReference>
<dbReference type="PANTHER" id="PTHR47966">
    <property type="entry name" value="BETA-SITE APP-CLEAVING ENZYME, ISOFORM A-RELATED"/>
    <property type="match status" value="1"/>
</dbReference>
<evidence type="ECO:0000256" key="7">
    <source>
        <dbReference type="ARBA" id="ARBA00022729"/>
    </source>
</evidence>
<keyword evidence="10 13" id="KW-1015">Disulfide bond</keyword>
<gene>
    <name evidence="17" type="ORF">MAM1_0028c02220</name>
</gene>
<dbReference type="InterPro" id="IPR021109">
    <property type="entry name" value="Peptidase_aspartic_dom_sf"/>
</dbReference>
<feature type="disulfide bond" evidence="13">
    <location>
        <begin position="119"/>
        <end position="124"/>
    </location>
</feature>
<evidence type="ECO:0000256" key="8">
    <source>
        <dbReference type="ARBA" id="ARBA00022750"/>
    </source>
</evidence>
<keyword evidence="6 14" id="KW-0645">Protease</keyword>
<evidence type="ECO:0000256" key="15">
    <source>
        <dbReference type="SAM" id="SignalP"/>
    </source>
</evidence>
<keyword evidence="11" id="KW-0325">Glycoprotein</keyword>
<name>A0A0C9MLS8_9FUNG</name>